<feature type="transmembrane region" description="Helical" evidence="7">
    <location>
        <begin position="324"/>
        <end position="343"/>
    </location>
</feature>
<feature type="transmembrane region" description="Helical" evidence="7">
    <location>
        <begin position="274"/>
        <end position="298"/>
    </location>
</feature>
<dbReference type="InterPro" id="IPR004240">
    <property type="entry name" value="EMP70"/>
</dbReference>
<dbReference type="EMBL" id="BRXZ01007687">
    <property type="protein sequence ID" value="GMI31981.1"/>
    <property type="molecule type" value="Genomic_DNA"/>
</dbReference>
<feature type="transmembrane region" description="Helical" evidence="7">
    <location>
        <begin position="476"/>
        <end position="501"/>
    </location>
</feature>
<dbReference type="GO" id="GO:0072657">
    <property type="term" value="P:protein localization to membrane"/>
    <property type="evidence" value="ECO:0007669"/>
    <property type="project" value="TreeGrafter"/>
</dbReference>
<dbReference type="Proteomes" id="UP001165082">
    <property type="component" value="Unassembled WGS sequence"/>
</dbReference>
<evidence type="ECO:0000256" key="5">
    <source>
        <dbReference type="ARBA" id="ARBA00022989"/>
    </source>
</evidence>
<feature type="transmembrane region" description="Helical" evidence="7">
    <location>
        <begin position="396"/>
        <end position="416"/>
    </location>
</feature>
<dbReference type="GO" id="GO:0016020">
    <property type="term" value="C:membrane"/>
    <property type="evidence" value="ECO:0007669"/>
    <property type="project" value="UniProtKB-SubCell"/>
</dbReference>
<evidence type="ECO:0000256" key="6">
    <source>
        <dbReference type="ARBA" id="ARBA00023136"/>
    </source>
</evidence>
<accession>A0A9W7G3Y2</accession>
<evidence type="ECO:0000256" key="1">
    <source>
        <dbReference type="ARBA" id="ARBA00004141"/>
    </source>
</evidence>
<reference evidence="8" key="1">
    <citation type="submission" date="2022-07" db="EMBL/GenBank/DDBJ databases">
        <title>Genome analysis of Parmales, a sister group of diatoms, reveals the evolutionary specialization of diatoms from phago-mixotrophs to photoautotrophs.</title>
        <authorList>
            <person name="Ban H."/>
            <person name="Sato S."/>
            <person name="Yoshikawa S."/>
            <person name="Kazumasa Y."/>
            <person name="Nakamura Y."/>
            <person name="Ichinomiya M."/>
            <person name="Saitoh K."/>
            <person name="Sato N."/>
            <person name="Blanc-Mathieu R."/>
            <person name="Endo H."/>
            <person name="Kuwata A."/>
            <person name="Ogata H."/>
        </authorList>
    </citation>
    <scope>NUCLEOTIDE SEQUENCE</scope>
</reference>
<dbReference type="PANTHER" id="PTHR10766">
    <property type="entry name" value="TRANSMEMBRANE 9 SUPERFAMILY PROTEIN"/>
    <property type="match status" value="1"/>
</dbReference>
<sequence length="588" mass="67410">MKALFLLCLGLPAMVASFYLPGVDPKTFPENAPVEMKVNTITSMHTQLPLDYYSMPFCEPDGGPKKASENLGEFITGNKIQSSPYHLYMLLENFCSVLCQKTLTAKQAKTLKQAIEHEYHNHWIIDNLPSAMVVNNENLMYTEFAGGWPIGFQGVDKKHYIFNHVKLIIEYHQVVPGEEGYRIVGFYVEPISVKHHYVDGWEWDGKNMEGRSRPLQTCSNSNWLSTDQVSELQVVAENESILYTYDVIWTESETKWASRWDIYLSMDNRVPARIHWFSIINSLLIIFFLSALVGMILVKNLKRDISQYNSVLTDEEKAEERGSLIMMILIMYVLNGITAGYVSSRLYKSFRGREWQRCTILTAVAFPGAIFAFFVLTNIVLSIYHSAAATPFLQILSVMALWCCVSIPLVFFGAFFGYKKPVWEYPCVTSSIPREVRPLPWYLQTHSVILMGGILPFGAAYVELFFILSSIWMEQFYYVFGIALLVCIILAVTCGELSILFCYFQLCAEDHRWQWRSFFTCGSTAFYVFAYSIMWFNLLEPSNLAITYLLYFGYNFLISLSIFIVCGTIGFLSCSWFTQTIFASIKVD</sequence>
<keyword evidence="4 7" id="KW-0732">Signal</keyword>
<proteinExistence type="inferred from homology"/>
<dbReference type="AlphaFoldDB" id="A0A9W7G3Y2"/>
<organism evidence="8 9">
    <name type="scientific">Triparma retinervis</name>
    <dbReference type="NCBI Taxonomy" id="2557542"/>
    <lineage>
        <taxon>Eukaryota</taxon>
        <taxon>Sar</taxon>
        <taxon>Stramenopiles</taxon>
        <taxon>Ochrophyta</taxon>
        <taxon>Bolidophyceae</taxon>
        <taxon>Parmales</taxon>
        <taxon>Triparmaceae</taxon>
        <taxon>Triparma</taxon>
    </lineage>
</organism>
<keyword evidence="6 7" id="KW-0472">Membrane</keyword>
<name>A0A9W7G3Y2_9STRA</name>
<feature type="chain" id="PRO_5041016208" description="Transmembrane 9 superfamily member" evidence="7">
    <location>
        <begin position="18"/>
        <end position="588"/>
    </location>
</feature>
<feature type="transmembrane region" description="Helical" evidence="7">
    <location>
        <begin position="448"/>
        <end position="469"/>
    </location>
</feature>
<feature type="transmembrane region" description="Helical" evidence="7">
    <location>
        <begin position="363"/>
        <end position="384"/>
    </location>
</feature>
<keyword evidence="9" id="KW-1185">Reference proteome</keyword>
<keyword evidence="3 7" id="KW-0812">Transmembrane</keyword>
<evidence type="ECO:0000256" key="3">
    <source>
        <dbReference type="ARBA" id="ARBA00022692"/>
    </source>
</evidence>
<dbReference type="Pfam" id="PF02990">
    <property type="entry name" value="EMP70"/>
    <property type="match status" value="1"/>
</dbReference>
<feature type="transmembrane region" description="Helical" evidence="7">
    <location>
        <begin position="513"/>
        <end position="536"/>
    </location>
</feature>
<comment type="similarity">
    <text evidence="2 7">Belongs to the nonaspanin (TM9SF) (TC 9.A.2) family.</text>
</comment>
<protein>
    <recommendedName>
        <fullName evidence="7">Transmembrane 9 superfamily member</fullName>
    </recommendedName>
</protein>
<evidence type="ECO:0000256" key="2">
    <source>
        <dbReference type="ARBA" id="ARBA00005227"/>
    </source>
</evidence>
<keyword evidence="5 7" id="KW-1133">Transmembrane helix</keyword>
<evidence type="ECO:0000313" key="8">
    <source>
        <dbReference type="EMBL" id="GMI31981.1"/>
    </source>
</evidence>
<dbReference type="PANTHER" id="PTHR10766:SF111">
    <property type="entry name" value="TRANSMEMBRANE 9 SUPERFAMILY MEMBER 2"/>
    <property type="match status" value="1"/>
</dbReference>
<dbReference type="OrthoDB" id="1666796at2759"/>
<feature type="transmembrane region" description="Helical" evidence="7">
    <location>
        <begin position="548"/>
        <end position="572"/>
    </location>
</feature>
<comment type="caution">
    <text evidence="8">The sequence shown here is derived from an EMBL/GenBank/DDBJ whole genome shotgun (WGS) entry which is preliminary data.</text>
</comment>
<evidence type="ECO:0000256" key="7">
    <source>
        <dbReference type="RuleBase" id="RU363079"/>
    </source>
</evidence>
<comment type="subcellular location">
    <subcellularLocation>
        <location evidence="1">Membrane</location>
        <topology evidence="1">Multi-pass membrane protein</topology>
    </subcellularLocation>
</comment>
<evidence type="ECO:0000313" key="9">
    <source>
        <dbReference type="Proteomes" id="UP001165082"/>
    </source>
</evidence>
<feature type="signal peptide" evidence="7">
    <location>
        <begin position="1"/>
        <end position="17"/>
    </location>
</feature>
<dbReference type="GO" id="GO:0005737">
    <property type="term" value="C:cytoplasm"/>
    <property type="evidence" value="ECO:0007669"/>
    <property type="project" value="UniProtKB-ARBA"/>
</dbReference>
<gene>
    <name evidence="8" type="ORF">TrRE_jg5156</name>
</gene>
<evidence type="ECO:0000256" key="4">
    <source>
        <dbReference type="ARBA" id="ARBA00022729"/>
    </source>
</evidence>